<dbReference type="NCBIfam" id="TIGR01451">
    <property type="entry name" value="B_ant_repeat"/>
    <property type="match status" value="1"/>
</dbReference>
<keyword evidence="2" id="KW-0964">Secreted</keyword>
<reference evidence="5" key="1">
    <citation type="submission" date="2022-10" db="EMBL/GenBank/DDBJ databases">
        <title>The complete genomes of actinobacterial strains from the NBC collection.</title>
        <authorList>
            <person name="Joergensen T.S."/>
            <person name="Alvarez Arevalo M."/>
            <person name="Sterndorff E.B."/>
            <person name="Faurdal D."/>
            <person name="Vuksanovic O."/>
            <person name="Mourched A.-S."/>
            <person name="Charusanti P."/>
            <person name="Shaw S."/>
            <person name="Blin K."/>
            <person name="Weber T."/>
        </authorList>
    </citation>
    <scope>NUCLEOTIDE SEQUENCE</scope>
    <source>
        <strain evidence="5">NBC_00093</strain>
    </source>
</reference>
<dbReference type="InterPro" id="IPR050557">
    <property type="entry name" value="RTX_toxin/Mannuronan_C5-epim"/>
</dbReference>
<dbReference type="PRINTS" id="PR00313">
    <property type="entry name" value="CABNDNGRPT"/>
</dbReference>
<dbReference type="InterPro" id="IPR047589">
    <property type="entry name" value="DUF11_rpt"/>
</dbReference>
<dbReference type="PROSITE" id="PS00330">
    <property type="entry name" value="HEMOLYSIN_CALCIUM"/>
    <property type="match status" value="1"/>
</dbReference>
<proteinExistence type="predicted"/>
<dbReference type="Pfam" id="PF17164">
    <property type="entry name" value="DUF5122"/>
    <property type="match status" value="6"/>
</dbReference>
<evidence type="ECO:0000256" key="3">
    <source>
        <dbReference type="SAM" id="MobiDB-lite"/>
    </source>
</evidence>
<dbReference type="Gene3D" id="2.150.10.10">
    <property type="entry name" value="Serralysin-like metalloprotease, C-terminal"/>
    <property type="match status" value="1"/>
</dbReference>
<organism evidence="5">
    <name type="scientific">Streptomyces sp. NBC_00093</name>
    <dbReference type="NCBI Taxonomy" id="2975649"/>
    <lineage>
        <taxon>Bacteria</taxon>
        <taxon>Bacillati</taxon>
        <taxon>Actinomycetota</taxon>
        <taxon>Actinomycetes</taxon>
        <taxon>Kitasatosporales</taxon>
        <taxon>Streptomycetaceae</taxon>
        <taxon>Streptomyces</taxon>
    </lineage>
</organism>
<dbReference type="Pfam" id="PF00353">
    <property type="entry name" value="HemolysinCabind"/>
    <property type="match status" value="2"/>
</dbReference>
<dbReference type="GO" id="GO:0005576">
    <property type="term" value="C:extracellular region"/>
    <property type="evidence" value="ECO:0007669"/>
    <property type="project" value="UniProtKB-SubCell"/>
</dbReference>
<sequence length="683" mass="68039">MLTSHVRPAWRRSREGRRRSWAARTGVAAAVGLALVLVLPGTALAAPGDLDPTFSGDGKVLTDFADGDQARDVAAQPDGKIVSVGSSTDESLLESRFALTRHNADGTLDTGFGGADGDEPGTVTTAVNNMGPSLQWSEANAVTLQADGKIVVVGMSWREYEDCCWFVVARYNADGTLDDTFSEDGRVFADIAGPTEAKDVAIDSAGRIVAAGYTGGHMAVLRLTGDGTPDTTFGGDGTVTANPAGPVLQEGGDGRALALQPDGKIVVGGEVGSTRFDFALMRFNTDGSVDTGFDGDGIVRTDFGGYDAVGSLAVQTDGRIVAAGGSDGRGALARYNTNGSLDTSFDGDGLVVTPAAGAAGMVLQPDGRIVTAGSNGSDFSVLRYTTGGSLDSGFGTGGRATADFGGIDVAYGVQLDSTGRIVAAGRGGPDGDFALARFEGGGTAPPPPAPDLSVTKSGTGTVSIGDRATYTVTVTNTTAGTSATGVTLTDALSGPAVSVVSATTSQGSCTTSATGANCNLGTLTAGTPGATVTLVVEPRATGTLRNTATVAAPPSDPTPGNNNATATTAVNNSRGCTITGTSASETLNGTGGNDVICGLGGNDIIRPGIGNDTVHGNFGNDNIDGASGADTLNGGPGNDTLTGNIGNDRLDTRDGVGGNDTANGGTGFDTCTTDPGDTRISCP</sequence>
<dbReference type="InterPro" id="IPR001434">
    <property type="entry name" value="OmcB-like_DUF11"/>
</dbReference>
<dbReference type="InterPro" id="IPR013431">
    <property type="entry name" value="Delta_60_rpt"/>
</dbReference>
<dbReference type="SUPFAM" id="SSF75011">
    <property type="entry name" value="3-carboxy-cis,cis-mucoante lactonizing enzyme"/>
    <property type="match status" value="1"/>
</dbReference>
<dbReference type="PANTHER" id="PTHR38340">
    <property type="entry name" value="S-LAYER PROTEIN"/>
    <property type="match status" value="1"/>
</dbReference>
<evidence type="ECO:0000313" key="5">
    <source>
        <dbReference type="EMBL" id="WTT16881.1"/>
    </source>
</evidence>
<dbReference type="Gene3D" id="2.60.40.10">
    <property type="entry name" value="Immunoglobulins"/>
    <property type="match status" value="1"/>
</dbReference>
<comment type="subcellular location">
    <subcellularLocation>
        <location evidence="1">Secreted</location>
    </subcellularLocation>
</comment>
<dbReference type="NCBIfam" id="TIGR02608">
    <property type="entry name" value="delta_60_rpt"/>
    <property type="match status" value="7"/>
</dbReference>
<dbReference type="GO" id="GO:0005509">
    <property type="term" value="F:calcium ion binding"/>
    <property type="evidence" value="ECO:0007669"/>
    <property type="project" value="InterPro"/>
</dbReference>
<dbReference type="Gene3D" id="2.80.10.50">
    <property type="match status" value="3"/>
</dbReference>
<accession>A0AAU1ZYW0</accession>
<dbReference type="GO" id="GO:0005975">
    <property type="term" value="P:carbohydrate metabolic process"/>
    <property type="evidence" value="ECO:0007669"/>
    <property type="project" value="UniProtKB-ARBA"/>
</dbReference>
<dbReference type="SUPFAM" id="SSF101898">
    <property type="entry name" value="NHL repeat"/>
    <property type="match status" value="1"/>
</dbReference>
<protein>
    <submittedName>
        <fullName evidence="5">Calcium-binding protein</fullName>
    </submittedName>
</protein>
<evidence type="ECO:0000256" key="1">
    <source>
        <dbReference type="ARBA" id="ARBA00004613"/>
    </source>
</evidence>
<dbReference type="InterPro" id="IPR001343">
    <property type="entry name" value="Hemolysn_Ca-bd"/>
</dbReference>
<dbReference type="AlphaFoldDB" id="A0AAU1ZYW0"/>
<gene>
    <name evidence="5" type="ORF">OHA22_15780</name>
</gene>
<dbReference type="InterPro" id="IPR011049">
    <property type="entry name" value="Serralysin-like_metalloprot_C"/>
</dbReference>
<feature type="domain" description="DUF11" evidence="4">
    <location>
        <begin position="451"/>
        <end position="567"/>
    </location>
</feature>
<dbReference type="Pfam" id="PF01345">
    <property type="entry name" value="DUF11"/>
    <property type="match status" value="1"/>
</dbReference>
<evidence type="ECO:0000256" key="2">
    <source>
        <dbReference type="ARBA" id="ARBA00022525"/>
    </source>
</evidence>
<evidence type="ECO:0000259" key="4">
    <source>
        <dbReference type="Pfam" id="PF01345"/>
    </source>
</evidence>
<dbReference type="InterPro" id="IPR013783">
    <property type="entry name" value="Ig-like_fold"/>
</dbReference>
<feature type="region of interest" description="Disordered" evidence="3">
    <location>
        <begin position="649"/>
        <end position="683"/>
    </location>
</feature>
<dbReference type="InterPro" id="IPR018511">
    <property type="entry name" value="Hemolysin-typ_Ca-bd_CS"/>
</dbReference>
<name>A0AAU1ZYW0_9ACTN</name>
<dbReference type="PANTHER" id="PTHR38340:SF1">
    <property type="entry name" value="S-LAYER PROTEIN"/>
    <property type="match status" value="1"/>
</dbReference>
<dbReference type="SUPFAM" id="SSF51120">
    <property type="entry name" value="beta-Roll"/>
    <property type="match status" value="1"/>
</dbReference>
<dbReference type="EMBL" id="CP108222">
    <property type="protein sequence ID" value="WTT16881.1"/>
    <property type="molecule type" value="Genomic_DNA"/>
</dbReference>